<dbReference type="AlphaFoldDB" id="A0A7W7YHW7"/>
<dbReference type="PANTHER" id="PTHR41930">
    <property type="entry name" value="UPF0200 PROTEIN MJ1399"/>
    <property type="match status" value="1"/>
</dbReference>
<reference evidence="1 2" key="1">
    <citation type="submission" date="2020-08" db="EMBL/GenBank/DDBJ databases">
        <title>Genomic Encyclopedia of Type Strains, Phase IV (KMG-IV): sequencing the most valuable type-strain genomes for metagenomic binning, comparative biology and taxonomic classification.</title>
        <authorList>
            <person name="Goeker M."/>
        </authorList>
    </citation>
    <scope>NUCLEOTIDE SEQUENCE [LARGE SCALE GENOMIC DNA]</scope>
    <source>
        <strain evidence="1 2">DSM 12251</strain>
    </source>
</reference>
<evidence type="ECO:0000313" key="2">
    <source>
        <dbReference type="Proteomes" id="UP000534294"/>
    </source>
</evidence>
<name>A0A7W7YHW7_9BACT</name>
<dbReference type="GO" id="GO:0016301">
    <property type="term" value="F:kinase activity"/>
    <property type="evidence" value="ECO:0007669"/>
    <property type="project" value="UniProtKB-KW"/>
</dbReference>
<dbReference type="SUPFAM" id="SSF52540">
    <property type="entry name" value="P-loop containing nucleoside triphosphate hydrolases"/>
    <property type="match status" value="1"/>
</dbReference>
<dbReference type="Gene3D" id="3.40.50.300">
    <property type="entry name" value="P-loop containing nucleotide triphosphate hydrolases"/>
    <property type="match status" value="1"/>
</dbReference>
<evidence type="ECO:0000313" key="1">
    <source>
        <dbReference type="EMBL" id="MBB5036342.1"/>
    </source>
</evidence>
<dbReference type="InterPro" id="IPR027417">
    <property type="entry name" value="P-loop_NTPase"/>
</dbReference>
<dbReference type="EMBL" id="JACHIF010000001">
    <property type="protein sequence ID" value="MBB5036342.1"/>
    <property type="molecule type" value="Genomic_DNA"/>
</dbReference>
<keyword evidence="1" id="KW-0808">Transferase</keyword>
<keyword evidence="2" id="KW-1185">Reference proteome</keyword>
<protein>
    <submittedName>
        <fullName evidence="1">Dephospho-CoA kinase</fullName>
    </submittedName>
</protein>
<dbReference type="Proteomes" id="UP000534294">
    <property type="component" value="Unassembled WGS sequence"/>
</dbReference>
<gene>
    <name evidence="1" type="ORF">HNQ64_000576</name>
</gene>
<dbReference type="RefSeq" id="WP_184205130.1">
    <property type="nucleotide sequence ID" value="NZ_JACHIF010000001.1"/>
</dbReference>
<keyword evidence="1" id="KW-0418">Kinase</keyword>
<accession>A0A7W7YHW7</accession>
<comment type="caution">
    <text evidence="1">The sequence shown here is derived from an EMBL/GenBank/DDBJ whole genome shotgun (WGS) entry which is preliminary data.</text>
</comment>
<proteinExistence type="predicted"/>
<sequence length="183" mass="20506">MKSQNNLVVFAGHTGSGKTSISKPFALSQGLKWTSFGNVVRFEAARLGMSTEDKRVLQTIGQKMVENEPEHFCDLVFESLGADSNSIGVLDGLRHKLILDLLLDRVGDKYLKLVYVDVDNVIRHQRLFDSRGWLKEQCEEYDADVTEIELISFIRPNADVIIDNSGSLSDSLAQVDIWALSFK</sequence>
<organism evidence="1 2">
    <name type="scientific">Prosthecobacter dejongeii</name>
    <dbReference type="NCBI Taxonomy" id="48465"/>
    <lineage>
        <taxon>Bacteria</taxon>
        <taxon>Pseudomonadati</taxon>
        <taxon>Verrucomicrobiota</taxon>
        <taxon>Verrucomicrobiia</taxon>
        <taxon>Verrucomicrobiales</taxon>
        <taxon>Verrucomicrobiaceae</taxon>
        <taxon>Prosthecobacter</taxon>
    </lineage>
</organism>
<dbReference type="PANTHER" id="PTHR41930:SF1">
    <property type="entry name" value="DEPHOSPHO-COA KINASE"/>
    <property type="match status" value="1"/>
</dbReference>